<feature type="transmembrane region" description="Helical" evidence="7">
    <location>
        <begin position="228"/>
        <end position="248"/>
    </location>
</feature>
<dbReference type="Gene3D" id="1.20.1250.20">
    <property type="entry name" value="MFS general substrate transporter like domains"/>
    <property type="match status" value="1"/>
</dbReference>
<feature type="transmembrane region" description="Helical" evidence="7">
    <location>
        <begin position="260"/>
        <end position="280"/>
    </location>
</feature>
<feature type="transmembrane region" description="Helical" evidence="7">
    <location>
        <begin position="372"/>
        <end position="392"/>
    </location>
</feature>
<keyword evidence="5 7" id="KW-0472">Membrane</keyword>
<dbReference type="KEGG" id="psco:LY89DRAFT_489993"/>
<dbReference type="GO" id="GO:0022857">
    <property type="term" value="F:transmembrane transporter activity"/>
    <property type="evidence" value="ECO:0007669"/>
    <property type="project" value="InterPro"/>
</dbReference>
<protein>
    <submittedName>
        <fullName evidence="8">MFS general substrate transporter</fullName>
    </submittedName>
</protein>
<evidence type="ECO:0000256" key="5">
    <source>
        <dbReference type="ARBA" id="ARBA00023136"/>
    </source>
</evidence>
<evidence type="ECO:0000256" key="3">
    <source>
        <dbReference type="ARBA" id="ARBA00022692"/>
    </source>
</evidence>
<organism evidence="8 9">
    <name type="scientific">Mollisia scopiformis</name>
    <name type="common">Conifer needle endophyte fungus</name>
    <name type="synonym">Phialocephala scopiformis</name>
    <dbReference type="NCBI Taxonomy" id="149040"/>
    <lineage>
        <taxon>Eukaryota</taxon>
        <taxon>Fungi</taxon>
        <taxon>Dikarya</taxon>
        <taxon>Ascomycota</taxon>
        <taxon>Pezizomycotina</taxon>
        <taxon>Leotiomycetes</taxon>
        <taxon>Helotiales</taxon>
        <taxon>Mollisiaceae</taxon>
        <taxon>Mollisia</taxon>
    </lineage>
</organism>
<evidence type="ECO:0000256" key="6">
    <source>
        <dbReference type="SAM" id="MobiDB-lite"/>
    </source>
</evidence>
<evidence type="ECO:0000313" key="8">
    <source>
        <dbReference type="EMBL" id="KUJ19405.1"/>
    </source>
</evidence>
<accession>A0A194XGS8</accession>
<feature type="transmembrane region" description="Helical" evidence="7">
    <location>
        <begin position="500"/>
        <end position="519"/>
    </location>
</feature>
<dbReference type="FunFam" id="1.20.1250.20:FF:000247">
    <property type="entry name" value="MFS general substrate transporter"/>
    <property type="match status" value="1"/>
</dbReference>
<dbReference type="PANTHER" id="PTHR43791">
    <property type="entry name" value="PERMEASE-RELATED"/>
    <property type="match status" value="1"/>
</dbReference>
<gene>
    <name evidence="8" type="ORF">LY89DRAFT_489993</name>
</gene>
<dbReference type="EMBL" id="KQ947411">
    <property type="protein sequence ID" value="KUJ19405.1"/>
    <property type="molecule type" value="Genomic_DNA"/>
</dbReference>
<evidence type="ECO:0000256" key="4">
    <source>
        <dbReference type="ARBA" id="ARBA00022989"/>
    </source>
</evidence>
<dbReference type="FunCoup" id="A0A194XGS8">
    <property type="interactions" value="71"/>
</dbReference>
<proteinExistence type="predicted"/>
<feature type="transmembrane region" description="Helical" evidence="7">
    <location>
        <begin position="468"/>
        <end position="488"/>
    </location>
</feature>
<sequence>MAEEKIQSPITPASDSDSTREESDNKTTTVVDVTENNVRGTLAAGHLDHSNPFADPAVAEHYRDLYEKSQYESRAAFDPTLEWTKEEERKLVRKLDWHVCLWACIMFFALQVDRGNLSQAVSDNLLDQLHLTTNDFNHGNTIFLASFLCAEVPSQLISKRIGPDRWIPTQMTLWSIVAMSQVFLSGRASFFTCRALLGVLEGGFIPDLVLWLSYFYTSRELPIRLSFFWTALDVTGILTSLLAFALLHLDGVHGVAGWRWLFLIEGIITLTVGIAAFFLMPASAVQTKAWFRPNGWFTDREVGIVVNRVLRDDPSKGDMHNRQSITPARLWESIRDYDLWPIYALGLIAYIPQSPPGTYLTLTLREIGFSPFTTNLLTIPNAVFGIFTLLGITRLSEAVNERTFVSMLQPLWTLPCIIALRVWKGLLIEKWQTYALMTVLLSYPYCHAILVGWTSTNSNSVRTRSISAAVYNMCVQLGNIIAANIYIASDKPLYHKGNDHLLLINGLVIVLFLFTKVYYVTRNRVRERKWDAMSTEEKDYYRATTTDRGNKRLDFRFAH</sequence>
<dbReference type="RefSeq" id="XP_018073760.1">
    <property type="nucleotide sequence ID" value="XM_018207888.1"/>
</dbReference>
<comment type="subcellular location">
    <subcellularLocation>
        <location evidence="1">Membrane</location>
        <topology evidence="1">Multi-pass membrane protein</topology>
    </subcellularLocation>
</comment>
<name>A0A194XGS8_MOLSC</name>
<dbReference type="Pfam" id="PF07690">
    <property type="entry name" value="MFS_1"/>
    <property type="match status" value="1"/>
</dbReference>
<dbReference type="InterPro" id="IPR036259">
    <property type="entry name" value="MFS_trans_sf"/>
</dbReference>
<dbReference type="AlphaFoldDB" id="A0A194XGS8"/>
<dbReference type="PANTHER" id="PTHR43791:SF29">
    <property type="entry name" value="MAJOR FACILITATOR SUPERFAMILY (MFS) PROFILE DOMAIN-CONTAINING PROTEIN"/>
    <property type="match status" value="1"/>
</dbReference>
<feature type="transmembrane region" description="Helical" evidence="7">
    <location>
        <begin position="435"/>
        <end position="456"/>
    </location>
</feature>
<dbReference type="OrthoDB" id="1935484at2759"/>
<dbReference type="FunFam" id="1.20.1250.20:FF:000106">
    <property type="entry name" value="MFS transporter, putative"/>
    <property type="match status" value="1"/>
</dbReference>
<evidence type="ECO:0000256" key="1">
    <source>
        <dbReference type="ARBA" id="ARBA00004141"/>
    </source>
</evidence>
<feature type="transmembrane region" description="Helical" evidence="7">
    <location>
        <begin position="196"/>
        <end position="216"/>
    </location>
</feature>
<dbReference type="GeneID" id="28817614"/>
<keyword evidence="2" id="KW-0813">Transport</keyword>
<dbReference type="InterPro" id="IPR011701">
    <property type="entry name" value="MFS"/>
</dbReference>
<dbReference type="SUPFAM" id="SSF103473">
    <property type="entry name" value="MFS general substrate transporter"/>
    <property type="match status" value="1"/>
</dbReference>
<evidence type="ECO:0000256" key="2">
    <source>
        <dbReference type="ARBA" id="ARBA00022448"/>
    </source>
</evidence>
<evidence type="ECO:0000256" key="7">
    <source>
        <dbReference type="SAM" id="Phobius"/>
    </source>
</evidence>
<dbReference type="InParanoid" id="A0A194XGS8"/>
<reference evidence="8 9" key="1">
    <citation type="submission" date="2015-10" db="EMBL/GenBank/DDBJ databases">
        <title>Full genome of DAOMC 229536 Phialocephala scopiformis, a fungal endophyte of spruce producing the potent anti-insectan compound rugulosin.</title>
        <authorList>
            <consortium name="DOE Joint Genome Institute"/>
            <person name="Walker A.K."/>
            <person name="Frasz S.L."/>
            <person name="Seifert K.A."/>
            <person name="Miller J.D."/>
            <person name="Mondo S.J."/>
            <person name="Labutti K."/>
            <person name="Lipzen A."/>
            <person name="Dockter R."/>
            <person name="Kennedy M."/>
            <person name="Grigoriev I.V."/>
            <person name="Spatafora J.W."/>
        </authorList>
    </citation>
    <scope>NUCLEOTIDE SEQUENCE [LARGE SCALE GENOMIC DNA]</scope>
    <source>
        <strain evidence="8 9">CBS 120377</strain>
    </source>
</reference>
<keyword evidence="9" id="KW-1185">Reference proteome</keyword>
<dbReference type="GO" id="GO:0016020">
    <property type="term" value="C:membrane"/>
    <property type="evidence" value="ECO:0007669"/>
    <property type="project" value="UniProtKB-SubCell"/>
</dbReference>
<feature type="region of interest" description="Disordered" evidence="6">
    <location>
        <begin position="1"/>
        <end position="30"/>
    </location>
</feature>
<keyword evidence="4 7" id="KW-1133">Transmembrane helix</keyword>
<dbReference type="Proteomes" id="UP000070700">
    <property type="component" value="Unassembled WGS sequence"/>
</dbReference>
<keyword evidence="3 7" id="KW-0812">Transmembrane</keyword>
<evidence type="ECO:0000313" key="9">
    <source>
        <dbReference type="Proteomes" id="UP000070700"/>
    </source>
</evidence>